<evidence type="ECO:0000256" key="2">
    <source>
        <dbReference type="ARBA" id="ARBA00004496"/>
    </source>
</evidence>
<feature type="region of interest" description="Disordered" evidence="9">
    <location>
        <begin position="176"/>
        <end position="317"/>
    </location>
</feature>
<keyword evidence="8" id="KW-0472">Membrane</keyword>
<dbReference type="InterPro" id="IPR023175">
    <property type="entry name" value="Vta1/CALS_N_sf"/>
</dbReference>
<organism evidence="12 13">
    <name type="scientific">Smittium culicis</name>
    <dbReference type="NCBI Taxonomy" id="133412"/>
    <lineage>
        <taxon>Eukaryota</taxon>
        <taxon>Fungi</taxon>
        <taxon>Fungi incertae sedis</taxon>
        <taxon>Zoopagomycota</taxon>
        <taxon>Kickxellomycotina</taxon>
        <taxon>Harpellomycetes</taxon>
        <taxon>Harpellales</taxon>
        <taxon>Legeriomycetaceae</taxon>
        <taxon>Smittium</taxon>
    </lineage>
</organism>
<feature type="compositionally biased region" description="Polar residues" evidence="9">
    <location>
        <begin position="219"/>
        <end position="231"/>
    </location>
</feature>
<evidence type="ECO:0000259" key="10">
    <source>
        <dbReference type="Pfam" id="PF04652"/>
    </source>
</evidence>
<dbReference type="GO" id="GO:0032511">
    <property type="term" value="P:late endosome to vacuole transport via multivesicular body sorting pathway"/>
    <property type="evidence" value="ECO:0007669"/>
    <property type="project" value="InterPro"/>
</dbReference>
<dbReference type="EMBL" id="LSSM01000558">
    <property type="protein sequence ID" value="OMJ28539.1"/>
    <property type="molecule type" value="Genomic_DNA"/>
</dbReference>
<dbReference type="Gene3D" id="1.20.5.420">
    <property type="entry name" value="Immunoglobulin FC, subunit C"/>
    <property type="match status" value="1"/>
</dbReference>
<evidence type="ECO:0000313" key="13">
    <source>
        <dbReference type="Proteomes" id="UP000187429"/>
    </source>
</evidence>
<feature type="domain" description="Vta1 C-terminal" evidence="11">
    <location>
        <begin position="333"/>
        <end position="364"/>
    </location>
</feature>
<feature type="compositionally biased region" description="Polar residues" evidence="9">
    <location>
        <begin position="176"/>
        <end position="204"/>
    </location>
</feature>
<dbReference type="InterPro" id="IPR044538">
    <property type="entry name" value="Vta1-like"/>
</dbReference>
<keyword evidence="4" id="KW-0813">Transport</keyword>
<keyword evidence="7" id="KW-0653">Protein transport</keyword>
<name>A0A1R1YNP9_9FUNG</name>
<reference evidence="13" key="1">
    <citation type="submission" date="2017-01" db="EMBL/GenBank/DDBJ databases">
        <authorList>
            <person name="Wang Y."/>
            <person name="White M."/>
            <person name="Kvist S."/>
            <person name="Moncalvo J.-M."/>
        </authorList>
    </citation>
    <scope>NUCLEOTIDE SEQUENCE [LARGE SCALE GENOMIC DNA]</scope>
    <source>
        <strain evidence="13">ID-206-W2</strain>
    </source>
</reference>
<evidence type="ECO:0000256" key="5">
    <source>
        <dbReference type="ARBA" id="ARBA00022490"/>
    </source>
</evidence>
<evidence type="ECO:0000256" key="1">
    <source>
        <dbReference type="ARBA" id="ARBA00004481"/>
    </source>
</evidence>
<sequence length="370" mass="40994">MDQVPAGLKSIAPYILRAKEVALVEPLISYYCLFYAVKTGLGLNFNDPDSQTYLSNLLDNLEKSKTELTEQGMLVDQAADYNYILNFALLIFAKADSQDRNGVQEKHVALNYIISTHFLDTLLIFGPQKPDIAEKIKYAKYRAAEIYKANRLNTTVAPPPQQQQQDNDIIISDSNELTSAPTSHNNISDISNSVDTSLSNSFGQPPTSSNTNPTTGSNFIPQQPTNSAFSHSNTSNNNNPNNNFINNNSNFNPTPNNNNNNNNNFNNYSNSNPNNNSNNFNNNSNPNNNNSNFSNNSNPNPSNNFSPNNNNSNFSNNINNSSIANTIDFESTKLAQKHAKWAISALEYEDTQTALVNLQKAIDIISKFKN</sequence>
<feature type="domain" description="Vta1/callose synthase N-terminal" evidence="10">
    <location>
        <begin position="10"/>
        <end position="150"/>
    </location>
</feature>
<evidence type="ECO:0000256" key="7">
    <source>
        <dbReference type="ARBA" id="ARBA00022927"/>
    </source>
</evidence>
<dbReference type="GO" id="GO:0010008">
    <property type="term" value="C:endosome membrane"/>
    <property type="evidence" value="ECO:0007669"/>
    <property type="project" value="UniProtKB-SubCell"/>
</dbReference>
<dbReference type="AlphaFoldDB" id="A0A1R1YNP9"/>
<dbReference type="InterPro" id="IPR039431">
    <property type="entry name" value="Vta1/CALS_N"/>
</dbReference>
<comment type="similarity">
    <text evidence="3">Belongs to the VTA1 family.</text>
</comment>
<dbReference type="PANTHER" id="PTHR46009:SF1">
    <property type="entry name" value="VACUOLAR PROTEIN SORTING-ASSOCIATED PROTEIN VTA1 HOMOLOG"/>
    <property type="match status" value="1"/>
</dbReference>
<evidence type="ECO:0000313" key="12">
    <source>
        <dbReference type="EMBL" id="OMJ28539.1"/>
    </source>
</evidence>
<keyword evidence="13" id="KW-1185">Reference proteome</keyword>
<gene>
    <name evidence="12" type="ORF">AYI69_g1984</name>
</gene>
<dbReference type="GO" id="GO:0015031">
    <property type="term" value="P:protein transport"/>
    <property type="evidence" value="ECO:0007669"/>
    <property type="project" value="UniProtKB-KW"/>
</dbReference>
<evidence type="ECO:0000256" key="9">
    <source>
        <dbReference type="SAM" id="MobiDB-lite"/>
    </source>
</evidence>
<dbReference type="Pfam" id="PF18097">
    <property type="entry name" value="Vta1_C"/>
    <property type="match status" value="1"/>
</dbReference>
<evidence type="ECO:0000256" key="3">
    <source>
        <dbReference type="ARBA" id="ARBA00007895"/>
    </source>
</evidence>
<feature type="compositionally biased region" description="Low complexity" evidence="9">
    <location>
        <begin position="232"/>
        <end position="317"/>
    </location>
</feature>
<dbReference type="Proteomes" id="UP000187429">
    <property type="component" value="Unassembled WGS sequence"/>
</dbReference>
<keyword evidence="5" id="KW-0963">Cytoplasm</keyword>
<evidence type="ECO:0000256" key="8">
    <source>
        <dbReference type="ARBA" id="ARBA00023136"/>
    </source>
</evidence>
<dbReference type="Gene3D" id="1.25.40.270">
    <property type="entry name" value="Vacuolar protein sorting-associated protein vta1"/>
    <property type="match status" value="1"/>
</dbReference>
<feature type="compositionally biased region" description="Low complexity" evidence="9">
    <location>
        <begin position="205"/>
        <end position="218"/>
    </location>
</feature>
<comment type="caution">
    <text evidence="12">The sequence shown here is derived from an EMBL/GenBank/DDBJ whole genome shotgun (WGS) entry which is preliminary data.</text>
</comment>
<dbReference type="PANTHER" id="PTHR46009">
    <property type="entry name" value="VACUOLAR PROTEIN SORTING-ASSOCIATED PROTEIN VTA1 HOMOLOG"/>
    <property type="match status" value="1"/>
</dbReference>
<comment type="subcellular location">
    <subcellularLocation>
        <location evidence="2">Cytoplasm</location>
    </subcellularLocation>
    <subcellularLocation>
        <location evidence="1">Endosome membrane</location>
        <topology evidence="1">Peripheral membrane protein</topology>
    </subcellularLocation>
</comment>
<dbReference type="GO" id="GO:0005771">
    <property type="term" value="C:multivesicular body"/>
    <property type="evidence" value="ECO:0007669"/>
    <property type="project" value="TreeGrafter"/>
</dbReference>
<protein>
    <submittedName>
        <fullName evidence="12">Protein-like protein</fullName>
    </submittedName>
</protein>
<evidence type="ECO:0000256" key="4">
    <source>
        <dbReference type="ARBA" id="ARBA00022448"/>
    </source>
</evidence>
<evidence type="ECO:0000256" key="6">
    <source>
        <dbReference type="ARBA" id="ARBA00022753"/>
    </source>
</evidence>
<proteinExistence type="inferred from homology"/>
<dbReference type="Pfam" id="PF04652">
    <property type="entry name" value="Vta1"/>
    <property type="match status" value="1"/>
</dbReference>
<keyword evidence="6" id="KW-0967">Endosome</keyword>
<evidence type="ECO:0000259" key="11">
    <source>
        <dbReference type="Pfam" id="PF18097"/>
    </source>
</evidence>
<dbReference type="InterPro" id="IPR041212">
    <property type="entry name" value="Vta1_C"/>
</dbReference>
<dbReference type="OrthoDB" id="391137at2759"/>
<accession>A0A1R1YNP9</accession>